<proteinExistence type="predicted"/>
<comment type="caution">
    <text evidence="1">The sequence shown here is derived from an EMBL/GenBank/DDBJ whole genome shotgun (WGS) entry which is preliminary data.</text>
</comment>
<gene>
    <name evidence="1" type="ORF">E2C01_009805</name>
</gene>
<reference evidence="1 2" key="1">
    <citation type="submission" date="2019-05" db="EMBL/GenBank/DDBJ databases">
        <title>Another draft genome of Portunus trituberculatus and its Hox gene families provides insights of decapod evolution.</title>
        <authorList>
            <person name="Jeong J.-H."/>
            <person name="Song I."/>
            <person name="Kim S."/>
            <person name="Choi T."/>
            <person name="Kim D."/>
            <person name="Ryu S."/>
            <person name="Kim W."/>
        </authorList>
    </citation>
    <scope>NUCLEOTIDE SEQUENCE [LARGE SCALE GENOMIC DNA]</scope>
    <source>
        <tissue evidence="1">Muscle</tissue>
    </source>
</reference>
<name>A0A5B7D6Z4_PORTR</name>
<sequence>MMEDDHNWMFCSPRTTRVLPVSLPLLPPLAVAVQYLLTICSLCSWMHLRNKAAAANPELSSPIGSHRQVNTVTQHRLSKLLGTFRPSLSVQLGGRGEFQQFRTQWDKNHTRKWPLPRLRQDDAVPAHVRNFPVGSSIPDVNP</sequence>
<organism evidence="1 2">
    <name type="scientific">Portunus trituberculatus</name>
    <name type="common">Swimming crab</name>
    <name type="synonym">Neptunus trituberculatus</name>
    <dbReference type="NCBI Taxonomy" id="210409"/>
    <lineage>
        <taxon>Eukaryota</taxon>
        <taxon>Metazoa</taxon>
        <taxon>Ecdysozoa</taxon>
        <taxon>Arthropoda</taxon>
        <taxon>Crustacea</taxon>
        <taxon>Multicrustacea</taxon>
        <taxon>Malacostraca</taxon>
        <taxon>Eumalacostraca</taxon>
        <taxon>Eucarida</taxon>
        <taxon>Decapoda</taxon>
        <taxon>Pleocyemata</taxon>
        <taxon>Brachyura</taxon>
        <taxon>Eubrachyura</taxon>
        <taxon>Portunoidea</taxon>
        <taxon>Portunidae</taxon>
        <taxon>Portuninae</taxon>
        <taxon>Portunus</taxon>
    </lineage>
</organism>
<dbReference type="AlphaFoldDB" id="A0A5B7D6Z4"/>
<evidence type="ECO:0000313" key="1">
    <source>
        <dbReference type="EMBL" id="MPC16963.1"/>
    </source>
</evidence>
<protein>
    <submittedName>
        <fullName evidence="1">Uncharacterized protein</fullName>
    </submittedName>
</protein>
<accession>A0A5B7D6Z4</accession>
<dbReference type="EMBL" id="VSRR010000551">
    <property type="protein sequence ID" value="MPC16963.1"/>
    <property type="molecule type" value="Genomic_DNA"/>
</dbReference>
<evidence type="ECO:0000313" key="2">
    <source>
        <dbReference type="Proteomes" id="UP000324222"/>
    </source>
</evidence>
<keyword evidence="2" id="KW-1185">Reference proteome</keyword>
<dbReference type="Proteomes" id="UP000324222">
    <property type="component" value="Unassembled WGS sequence"/>
</dbReference>